<dbReference type="EnsemblPlants" id="KQL24678">
    <property type="protein sequence ID" value="KQL24678"/>
    <property type="gene ID" value="SETIT_033707mg"/>
</dbReference>
<evidence type="ECO:0000313" key="1">
    <source>
        <dbReference type="EnsemblPlants" id="KQL24678"/>
    </source>
</evidence>
<reference evidence="2" key="1">
    <citation type="journal article" date="2012" name="Nat. Biotechnol.">
        <title>Reference genome sequence of the model plant Setaria.</title>
        <authorList>
            <person name="Bennetzen J.L."/>
            <person name="Schmutz J."/>
            <person name="Wang H."/>
            <person name="Percifield R."/>
            <person name="Hawkins J."/>
            <person name="Pontaroli A.C."/>
            <person name="Estep M."/>
            <person name="Feng L."/>
            <person name="Vaughn J.N."/>
            <person name="Grimwood J."/>
            <person name="Jenkins J."/>
            <person name="Barry K."/>
            <person name="Lindquist E."/>
            <person name="Hellsten U."/>
            <person name="Deshpande S."/>
            <person name="Wang X."/>
            <person name="Wu X."/>
            <person name="Mitros T."/>
            <person name="Triplett J."/>
            <person name="Yang X."/>
            <person name="Ye C.Y."/>
            <person name="Mauro-Herrera M."/>
            <person name="Wang L."/>
            <person name="Li P."/>
            <person name="Sharma M."/>
            <person name="Sharma R."/>
            <person name="Ronald P.C."/>
            <person name="Panaud O."/>
            <person name="Kellogg E.A."/>
            <person name="Brutnell T.P."/>
            <person name="Doust A.N."/>
            <person name="Tuskan G.A."/>
            <person name="Rokhsar D."/>
            <person name="Devos K.M."/>
        </authorList>
    </citation>
    <scope>NUCLEOTIDE SEQUENCE [LARGE SCALE GENOMIC DNA]</scope>
    <source>
        <strain evidence="2">cv. Yugu1</strain>
    </source>
</reference>
<dbReference type="Gramene" id="KQL24678">
    <property type="protein sequence ID" value="KQL24678"/>
    <property type="gene ID" value="SETIT_033707mg"/>
</dbReference>
<dbReference type="HOGENOM" id="CLU_3336442_0_0_1"/>
<proteinExistence type="predicted"/>
<protein>
    <submittedName>
        <fullName evidence="1">Uncharacterized protein</fullName>
    </submittedName>
</protein>
<accession>K4A4A3</accession>
<reference evidence="1" key="2">
    <citation type="submission" date="2018-08" db="UniProtKB">
        <authorList>
            <consortium name="EnsemblPlants"/>
        </authorList>
    </citation>
    <scope>IDENTIFICATION</scope>
    <source>
        <strain evidence="1">Yugu1</strain>
    </source>
</reference>
<sequence>MMHHLKHDLFSHILLKLDCILSNDLCAWNNCSPCTTTL</sequence>
<name>K4A4A3_SETIT</name>
<dbReference type="Proteomes" id="UP000004995">
    <property type="component" value="Unassembled WGS sequence"/>
</dbReference>
<dbReference type="EMBL" id="AGNK02001114">
    <property type="status" value="NOT_ANNOTATED_CDS"/>
    <property type="molecule type" value="Genomic_DNA"/>
</dbReference>
<organism evidence="1 2">
    <name type="scientific">Setaria italica</name>
    <name type="common">Foxtail millet</name>
    <name type="synonym">Panicum italicum</name>
    <dbReference type="NCBI Taxonomy" id="4555"/>
    <lineage>
        <taxon>Eukaryota</taxon>
        <taxon>Viridiplantae</taxon>
        <taxon>Streptophyta</taxon>
        <taxon>Embryophyta</taxon>
        <taxon>Tracheophyta</taxon>
        <taxon>Spermatophyta</taxon>
        <taxon>Magnoliopsida</taxon>
        <taxon>Liliopsida</taxon>
        <taxon>Poales</taxon>
        <taxon>Poaceae</taxon>
        <taxon>PACMAD clade</taxon>
        <taxon>Panicoideae</taxon>
        <taxon>Panicodae</taxon>
        <taxon>Paniceae</taxon>
        <taxon>Cenchrinae</taxon>
        <taxon>Setaria</taxon>
    </lineage>
</organism>
<keyword evidence="2" id="KW-1185">Reference proteome</keyword>
<dbReference type="InParanoid" id="K4A4A3"/>
<dbReference type="AlphaFoldDB" id="K4A4A3"/>
<evidence type="ECO:0000313" key="2">
    <source>
        <dbReference type="Proteomes" id="UP000004995"/>
    </source>
</evidence>